<dbReference type="Proteomes" id="UP000076580">
    <property type="component" value="Chromosome 02"/>
</dbReference>
<dbReference type="AlphaFoldDB" id="A0A151GN05"/>
<reference evidence="2 3" key="1">
    <citation type="journal article" date="2016" name="Sci. Rep.">
        <title>Insights into Adaptations to a Near-Obligate Nematode Endoparasitic Lifestyle from the Finished Genome of Drechmeria coniospora.</title>
        <authorList>
            <person name="Zhang L."/>
            <person name="Zhou Z."/>
            <person name="Guo Q."/>
            <person name="Fokkens L."/>
            <person name="Miskei M."/>
            <person name="Pocsi I."/>
            <person name="Zhang W."/>
            <person name="Chen M."/>
            <person name="Wang L."/>
            <person name="Sun Y."/>
            <person name="Donzelli B.G."/>
            <person name="Gibson D.M."/>
            <person name="Nelson D.R."/>
            <person name="Luo J.G."/>
            <person name="Rep M."/>
            <person name="Liu H."/>
            <person name="Yang S."/>
            <person name="Wang J."/>
            <person name="Krasnoff S.B."/>
            <person name="Xu Y."/>
            <person name="Molnar I."/>
            <person name="Lin M."/>
        </authorList>
    </citation>
    <scope>NUCLEOTIDE SEQUENCE [LARGE SCALE GENOMIC DNA]</scope>
    <source>
        <strain evidence="2 3">ARSEF 6962</strain>
    </source>
</reference>
<name>A0A151GN05_DRECN</name>
<evidence type="ECO:0000313" key="3">
    <source>
        <dbReference type="Proteomes" id="UP000076580"/>
    </source>
</evidence>
<dbReference type="GeneID" id="63718163"/>
<gene>
    <name evidence="2" type="ORF">DCS_05520</name>
</gene>
<dbReference type="EMBL" id="LAYC01000002">
    <property type="protein sequence ID" value="KYK58504.1"/>
    <property type="molecule type" value="Genomic_DNA"/>
</dbReference>
<proteinExistence type="predicted"/>
<comment type="caution">
    <text evidence="2">The sequence shown here is derived from an EMBL/GenBank/DDBJ whole genome shotgun (WGS) entry which is preliminary data.</text>
</comment>
<sequence>MQHVGAVGIAFLLGQDNTSALPRMIAGCDNGNKPTLHSADIIGVLPGFGSDLLAAIVSSAWESTGAESAPATRRDARVKAERASRESILLLRQPMVVVGLGRERGCGEPATSVRDVVRAAAIPVDVGTRFEHGRASGGMNGRIVCPSLCSSSSKPAKVVPFNDAVEPDSDHIPQWSHHLRRPTVADSRPGRIPIEPAWPESWTSARHGTGDG</sequence>
<dbReference type="InParanoid" id="A0A151GN05"/>
<protein>
    <submittedName>
        <fullName evidence="2">Uncharacterized protein</fullName>
    </submittedName>
</protein>
<accession>A0A151GN05</accession>
<dbReference type="RefSeq" id="XP_040657856.1">
    <property type="nucleotide sequence ID" value="XM_040802823.1"/>
</dbReference>
<keyword evidence="3" id="KW-1185">Reference proteome</keyword>
<feature type="region of interest" description="Disordered" evidence="1">
    <location>
        <begin position="182"/>
        <end position="212"/>
    </location>
</feature>
<evidence type="ECO:0000313" key="2">
    <source>
        <dbReference type="EMBL" id="KYK58504.1"/>
    </source>
</evidence>
<evidence type="ECO:0000256" key="1">
    <source>
        <dbReference type="SAM" id="MobiDB-lite"/>
    </source>
</evidence>
<organism evidence="2 3">
    <name type="scientific">Drechmeria coniospora</name>
    <name type="common">Nematophagous fungus</name>
    <name type="synonym">Meria coniospora</name>
    <dbReference type="NCBI Taxonomy" id="98403"/>
    <lineage>
        <taxon>Eukaryota</taxon>
        <taxon>Fungi</taxon>
        <taxon>Dikarya</taxon>
        <taxon>Ascomycota</taxon>
        <taxon>Pezizomycotina</taxon>
        <taxon>Sordariomycetes</taxon>
        <taxon>Hypocreomycetidae</taxon>
        <taxon>Hypocreales</taxon>
        <taxon>Ophiocordycipitaceae</taxon>
        <taxon>Drechmeria</taxon>
    </lineage>
</organism>